<gene>
    <name evidence="1" type="ordered locus">VMUT_1393</name>
</gene>
<name>F0QST1_VULM7</name>
<dbReference type="Proteomes" id="UP000007485">
    <property type="component" value="Chromosome"/>
</dbReference>
<reference evidence="1 2" key="1">
    <citation type="journal article" date="2011" name="J. Bacteriol.">
        <title>Complete genome sequence of 'Vulcanisaeta moutnovskia' strain 768-28, a novel member of the hyperthermophilic crenarchaeal genus vulcanisaeta.</title>
        <authorList>
            <person name="Gumerov V.M."/>
            <person name="Mardanov A.V."/>
            <person name="Beletsky A.V."/>
            <person name="Prokofeva M.I."/>
            <person name="Bonch-Osmolovskaya E.A."/>
            <person name="Ravin N.V."/>
            <person name="Skryabin K.G."/>
        </authorList>
    </citation>
    <scope>NUCLEOTIDE SEQUENCE [LARGE SCALE GENOMIC DNA]</scope>
    <source>
        <strain evidence="1 2">768-28</strain>
    </source>
</reference>
<sequence>MDKETGGTVVINFDNLYSYKYLSYSWFVRYALALTINAPNDPFEGSIDPALIKSDNTLKTINEKIQELLSHSKKSKVNSVWKPCVNNLTNDDLLDPNDFEAYVKINTDCFMNFEFKEYTRVFGGAGEKTGNAVSVPRAIAKLAKLGKALTYTGESYLFLDIDFLLQRNVYNLVNFFVRSINKFKKEISNATKLVGSAALIVDALRKEGLSTRIKDLLERGVVMYDVTDSGASMIDLTSIIKHVNNLRLASFIHSLTMLINYPIARDLLNKVSEAVITYTNTHSLLPVYEFIRYAITTLGNEEVRKELGDRSHDLIHELSMMGGLYHEY</sequence>
<organism evidence="1 2">
    <name type="scientific">Vulcanisaeta moutnovskia (strain 768-28)</name>
    <dbReference type="NCBI Taxonomy" id="985053"/>
    <lineage>
        <taxon>Archaea</taxon>
        <taxon>Thermoproteota</taxon>
        <taxon>Thermoprotei</taxon>
        <taxon>Thermoproteales</taxon>
        <taxon>Thermoproteaceae</taxon>
        <taxon>Vulcanisaeta</taxon>
    </lineage>
</organism>
<protein>
    <submittedName>
        <fullName evidence="1">Uncharacterized protein</fullName>
    </submittedName>
</protein>
<dbReference type="KEGG" id="vmo:VMUT_1393"/>
<accession>F0QST1</accession>
<dbReference type="eggNOG" id="arCOG09814">
    <property type="taxonomic scope" value="Archaea"/>
</dbReference>
<dbReference type="AlphaFoldDB" id="F0QST1"/>
<dbReference type="STRING" id="985053.VMUT_1393"/>
<proteinExistence type="predicted"/>
<evidence type="ECO:0000313" key="1">
    <source>
        <dbReference type="EMBL" id="ADY01598.1"/>
    </source>
</evidence>
<dbReference type="EMBL" id="CP002529">
    <property type="protein sequence ID" value="ADY01598.1"/>
    <property type="molecule type" value="Genomic_DNA"/>
</dbReference>
<keyword evidence="2" id="KW-1185">Reference proteome</keyword>
<dbReference type="HOGENOM" id="CLU_846283_0_0_2"/>
<evidence type="ECO:0000313" key="2">
    <source>
        <dbReference type="Proteomes" id="UP000007485"/>
    </source>
</evidence>